<reference evidence="2" key="1">
    <citation type="submission" date="2023-03" db="EMBL/GenBank/DDBJ databases">
        <authorList>
            <person name="Shen W."/>
            <person name="Cai J."/>
        </authorList>
    </citation>
    <scope>NUCLEOTIDE SEQUENCE</scope>
    <source>
        <strain evidence="2">P66-3</strain>
    </source>
</reference>
<evidence type="ECO:0000313" key="3">
    <source>
        <dbReference type="Proteomes" id="UP001181046"/>
    </source>
</evidence>
<accession>A0ABU3F7K0</accession>
<dbReference type="PANTHER" id="PTHR43685:SF2">
    <property type="entry name" value="GLYCOSYLTRANSFERASE 2-LIKE DOMAIN-CONTAINING PROTEIN"/>
    <property type="match status" value="1"/>
</dbReference>
<dbReference type="CDD" id="cd00761">
    <property type="entry name" value="Glyco_tranf_GTA_type"/>
    <property type="match status" value="1"/>
</dbReference>
<dbReference type="EMBL" id="JARQAJ010000001">
    <property type="protein sequence ID" value="MDT2758640.1"/>
    <property type="molecule type" value="Genomic_DNA"/>
</dbReference>
<dbReference type="GO" id="GO:0016757">
    <property type="term" value="F:glycosyltransferase activity"/>
    <property type="evidence" value="ECO:0007669"/>
    <property type="project" value="UniProtKB-KW"/>
</dbReference>
<name>A0ABU3F7K0_9ENTE</name>
<dbReference type="Gene3D" id="3.90.550.10">
    <property type="entry name" value="Spore Coat Polysaccharide Biosynthesis Protein SpsA, Chain A"/>
    <property type="match status" value="1"/>
</dbReference>
<dbReference type="InterPro" id="IPR050834">
    <property type="entry name" value="Glycosyltransf_2"/>
</dbReference>
<evidence type="ECO:0000313" key="2">
    <source>
        <dbReference type="EMBL" id="MDT2758640.1"/>
    </source>
</evidence>
<comment type="caution">
    <text evidence="2">The sequence shown here is derived from an EMBL/GenBank/DDBJ whole genome shotgun (WGS) entry which is preliminary data.</text>
</comment>
<dbReference type="EC" id="2.4.-.-" evidence="2"/>
<proteinExistence type="predicted"/>
<keyword evidence="2" id="KW-0328">Glycosyltransferase</keyword>
<keyword evidence="2" id="KW-0808">Transferase</keyword>
<dbReference type="InterPro" id="IPR001173">
    <property type="entry name" value="Glyco_trans_2-like"/>
</dbReference>
<protein>
    <submittedName>
        <fullName evidence="2">Glycosyltransferase</fullName>
        <ecNumber evidence="2">2.4.-.-</ecNumber>
    </submittedName>
</protein>
<gene>
    <name evidence="2" type="ORF">P7H27_02440</name>
</gene>
<feature type="domain" description="Glycosyltransferase 2-like" evidence="1">
    <location>
        <begin position="8"/>
        <end position="171"/>
    </location>
</feature>
<evidence type="ECO:0000259" key="1">
    <source>
        <dbReference type="Pfam" id="PF00535"/>
    </source>
</evidence>
<dbReference type="Pfam" id="PF00535">
    <property type="entry name" value="Glycos_transf_2"/>
    <property type="match status" value="1"/>
</dbReference>
<dbReference type="Proteomes" id="UP001181046">
    <property type="component" value="Unassembled WGS sequence"/>
</dbReference>
<keyword evidence="3" id="KW-1185">Reference proteome</keyword>
<sequence length="349" mass="40818">MTNTEKFSLIIPVYNAGNRLRLMLSSLAAQTYRNFEVLVIDNNSTDNSIAIAKEFSQQLPTLTILNESKQGSAAARNLGIEKSKSEWLFFLDADDCVENTFLEEFSKVIGEEVEMAICGFNRIEYDTQQVSVSFKNDGLAEINPQATIQVGKFPSYHAYLWNKSFRKSIIKKFNIRFREDLLVAQDWPFHLEYFTKIKSVKLINKILYHYYIYNESTSRSRLFTGFREKDLLRDRAFQYCIEATDDFDQRTQLYFKNLKIVNRMRLLKDMKRTNYANFRFYLKKWRNNQTKAFIAVIRDTELSFNDKILTYCSGLIFIWLGIDLKRSNKAEKHLSSVKTDSGKVADSEA</sequence>
<dbReference type="RefSeq" id="WP_311829370.1">
    <property type="nucleotide sequence ID" value="NZ_JARQAJ010000001.1"/>
</dbReference>
<dbReference type="SUPFAM" id="SSF53448">
    <property type="entry name" value="Nucleotide-diphospho-sugar transferases"/>
    <property type="match status" value="1"/>
</dbReference>
<dbReference type="PANTHER" id="PTHR43685">
    <property type="entry name" value="GLYCOSYLTRANSFERASE"/>
    <property type="match status" value="1"/>
</dbReference>
<dbReference type="InterPro" id="IPR029044">
    <property type="entry name" value="Nucleotide-diphossugar_trans"/>
</dbReference>
<organism evidence="2 3">
    <name type="scientific">Enterococcus xiangfangensis</name>
    <dbReference type="NCBI Taxonomy" id="1296537"/>
    <lineage>
        <taxon>Bacteria</taxon>
        <taxon>Bacillati</taxon>
        <taxon>Bacillota</taxon>
        <taxon>Bacilli</taxon>
        <taxon>Lactobacillales</taxon>
        <taxon>Enterococcaceae</taxon>
        <taxon>Enterococcus</taxon>
    </lineage>
</organism>